<accession>A0A1M5MHX1</accession>
<reference evidence="2" key="1">
    <citation type="submission" date="2016-11" db="EMBL/GenBank/DDBJ databases">
        <authorList>
            <person name="Varghese N."/>
            <person name="Submissions S."/>
        </authorList>
    </citation>
    <scope>NUCLEOTIDE SEQUENCE [LARGE SCALE GENOMIC DNA]</scope>
    <source>
        <strain evidence="2">DSM 19978</strain>
    </source>
</reference>
<proteinExistence type="predicted"/>
<gene>
    <name evidence="1" type="ORF">SAMN05443549_106170</name>
</gene>
<evidence type="ECO:0008006" key="3">
    <source>
        <dbReference type="Google" id="ProtNLM"/>
    </source>
</evidence>
<dbReference type="Proteomes" id="UP000184516">
    <property type="component" value="Unassembled WGS sequence"/>
</dbReference>
<evidence type="ECO:0000313" key="2">
    <source>
        <dbReference type="Proteomes" id="UP000184516"/>
    </source>
</evidence>
<dbReference type="EMBL" id="FQWB01000006">
    <property type="protein sequence ID" value="SHG76811.1"/>
    <property type="molecule type" value="Genomic_DNA"/>
</dbReference>
<organism evidence="1 2">
    <name type="scientific">Flavobacterium fluvii</name>
    <dbReference type="NCBI Taxonomy" id="468056"/>
    <lineage>
        <taxon>Bacteria</taxon>
        <taxon>Pseudomonadati</taxon>
        <taxon>Bacteroidota</taxon>
        <taxon>Flavobacteriia</taxon>
        <taxon>Flavobacteriales</taxon>
        <taxon>Flavobacteriaceae</taxon>
        <taxon>Flavobacterium</taxon>
    </lineage>
</organism>
<evidence type="ECO:0000313" key="1">
    <source>
        <dbReference type="EMBL" id="SHG76811.1"/>
    </source>
</evidence>
<dbReference type="STRING" id="468056.SAMN05443549_106170"/>
<protein>
    <recommendedName>
        <fullName evidence="3">Glutathionylspermidine synthase preATP-grasp</fullName>
    </recommendedName>
</protein>
<keyword evidence="2" id="KW-1185">Reference proteome</keyword>
<dbReference type="RefSeq" id="WP_073371401.1">
    <property type="nucleotide sequence ID" value="NZ_FQWB01000006.1"/>
</dbReference>
<dbReference type="AlphaFoldDB" id="A0A1M5MHX1"/>
<dbReference type="SUPFAM" id="SSF56059">
    <property type="entry name" value="Glutathione synthetase ATP-binding domain-like"/>
    <property type="match status" value="1"/>
</dbReference>
<name>A0A1M5MHX1_9FLAO</name>
<dbReference type="OrthoDB" id="108192at2"/>
<sequence length="398" mass="46641">MIDKYRQLFNSQFTDKKYQELKDDIASDFDYEPSFRMGETPFFISNELKTQLLEGCADIIKLIQQKDFKKLTDKSLELNHKVPNEDEHTTFLSIDFGICEENGVVVPKLIEVQGFPSLYNYQNNLYEKFKNHYPFLSELTPFINDITPQEYLETLEEVICNNHPKENVILLEIEPEKQNTKIDFYYCRRDIGIPIVCVTQLIKKGKELFYKNENGDEIRVKRIYNRVIFDELDLRTDLKLNFNFSDELDVEWAGHPNWFFRISKFILPFLKGKYFIETILLSDLKQIPEDLENYVLKPLFSFSGSGVIFHVKKEDIEAVVEKELYILQKKVNYIPIVQSPDGKVKCELRVLGVWKKGDATPTLLCNLARLSRGEMIGVKFNKDKDWVGGTLALFEKNN</sequence>